<dbReference type="PIRSF" id="PIRSF006483">
    <property type="entry name" value="Membrane_protein_YitT"/>
    <property type="match status" value="1"/>
</dbReference>
<dbReference type="Pfam" id="PF10035">
    <property type="entry name" value="DUF2179"/>
    <property type="match status" value="1"/>
</dbReference>
<dbReference type="InterPro" id="IPR051461">
    <property type="entry name" value="UPF0750_membrane"/>
</dbReference>
<organism evidence="8 9">
    <name type="scientific">Candidatus [Bacteroides] periocalifornicus</name>
    <dbReference type="NCBI Taxonomy" id="1702214"/>
    <lineage>
        <taxon>Bacteria</taxon>
        <taxon>Pseudomonadati</taxon>
        <taxon>Bacteroidota</taxon>
    </lineage>
</organism>
<dbReference type="AlphaFoldDB" id="A0A0Q4B2M4"/>
<evidence type="ECO:0000256" key="6">
    <source>
        <dbReference type="SAM" id="Phobius"/>
    </source>
</evidence>
<feature type="transmembrane region" description="Helical" evidence="6">
    <location>
        <begin position="116"/>
        <end position="136"/>
    </location>
</feature>
<comment type="caution">
    <text evidence="8">The sequence shown here is derived from an EMBL/GenBank/DDBJ whole genome shotgun (WGS) entry which is preliminary data.</text>
</comment>
<dbReference type="Pfam" id="PF02588">
    <property type="entry name" value="YitT_membrane"/>
    <property type="match status" value="1"/>
</dbReference>
<dbReference type="EMBL" id="LIIK01000003">
    <property type="protein sequence ID" value="KQM09519.1"/>
    <property type="molecule type" value="Genomic_DNA"/>
</dbReference>
<evidence type="ECO:0000256" key="1">
    <source>
        <dbReference type="ARBA" id="ARBA00004651"/>
    </source>
</evidence>
<reference evidence="8" key="1">
    <citation type="submission" date="2015-08" db="EMBL/GenBank/DDBJ databases">
        <title>Candidatus Bacteriodes Periocalifornicus.</title>
        <authorList>
            <person name="McLean J.S."/>
            <person name="Kelley S."/>
        </authorList>
    </citation>
    <scope>NUCLEOTIDE SEQUENCE [LARGE SCALE GENOMIC DNA]</scope>
    <source>
        <strain evidence="8">12B</strain>
    </source>
</reference>
<keyword evidence="3 6" id="KW-0812">Transmembrane</keyword>
<keyword evidence="5 6" id="KW-0472">Membrane</keyword>
<feature type="domain" description="DUF2179" evidence="7">
    <location>
        <begin position="235"/>
        <end position="289"/>
    </location>
</feature>
<comment type="subcellular location">
    <subcellularLocation>
        <location evidence="1">Cell membrane</location>
        <topology evidence="1">Multi-pass membrane protein</topology>
    </subcellularLocation>
</comment>
<dbReference type="InterPro" id="IPR003740">
    <property type="entry name" value="YitT"/>
</dbReference>
<dbReference type="Proteomes" id="UP000054172">
    <property type="component" value="Unassembled WGS sequence"/>
</dbReference>
<dbReference type="InterPro" id="IPR015867">
    <property type="entry name" value="N-reg_PII/ATP_PRibTrfase_C"/>
</dbReference>
<dbReference type="Gene3D" id="3.30.70.120">
    <property type="match status" value="1"/>
</dbReference>
<evidence type="ECO:0000313" key="8">
    <source>
        <dbReference type="EMBL" id="KQM09519.1"/>
    </source>
</evidence>
<dbReference type="PATRIC" id="fig|1702214.3.peg.1692"/>
<accession>A0A0Q4B2M4</accession>
<keyword evidence="2" id="KW-1003">Cell membrane</keyword>
<dbReference type="PANTHER" id="PTHR33545:SF5">
    <property type="entry name" value="UPF0750 MEMBRANE PROTEIN YITT"/>
    <property type="match status" value="1"/>
</dbReference>
<evidence type="ECO:0000256" key="2">
    <source>
        <dbReference type="ARBA" id="ARBA00022475"/>
    </source>
</evidence>
<feature type="transmembrane region" description="Helical" evidence="6">
    <location>
        <begin position="17"/>
        <end position="40"/>
    </location>
</feature>
<evidence type="ECO:0000256" key="5">
    <source>
        <dbReference type="ARBA" id="ARBA00023136"/>
    </source>
</evidence>
<evidence type="ECO:0000256" key="3">
    <source>
        <dbReference type="ARBA" id="ARBA00022692"/>
    </source>
</evidence>
<sequence>MLGIKGEAFSLRTLREYLVITLGLLTYTMGWTCFLIPMKITGGGASGIGSLIYYLTGFPVGYSFLIFNVLLIGIAMKVVGANFGVKTIYAVIVASALLAVEQLLITQPVLPNDRLLSSIIGGLMSGLGIGIAFSQGGSTGGTDIVAMLWCKYHNVSPGRVILATDAIIISSAFFVLADLSFTQRIENIVYGYLVMAVNSYAIDTYLNGIKQSLQVFIFSKDYEKVADRITADLHRGVTVVDGTGWYTKEDTKVIITMLRKHEVNDLYKLVKQVDPKAFLSVASVMGVYGQGFENIRS</sequence>
<feature type="transmembrane region" description="Helical" evidence="6">
    <location>
        <begin position="52"/>
        <end position="75"/>
    </location>
</feature>
<evidence type="ECO:0000256" key="4">
    <source>
        <dbReference type="ARBA" id="ARBA00022989"/>
    </source>
</evidence>
<dbReference type="STRING" id="1702214.AL399_01100"/>
<dbReference type="InterPro" id="IPR019264">
    <property type="entry name" value="DUF2179"/>
</dbReference>
<dbReference type="CDD" id="cd16380">
    <property type="entry name" value="YitT_C"/>
    <property type="match status" value="1"/>
</dbReference>
<keyword evidence="9" id="KW-1185">Reference proteome</keyword>
<dbReference type="GO" id="GO:0005886">
    <property type="term" value="C:plasma membrane"/>
    <property type="evidence" value="ECO:0007669"/>
    <property type="project" value="UniProtKB-SubCell"/>
</dbReference>
<proteinExistence type="predicted"/>
<dbReference type="PANTHER" id="PTHR33545">
    <property type="entry name" value="UPF0750 MEMBRANE PROTEIN YITT-RELATED"/>
    <property type="match status" value="1"/>
</dbReference>
<evidence type="ECO:0000313" key="9">
    <source>
        <dbReference type="Proteomes" id="UP000054172"/>
    </source>
</evidence>
<gene>
    <name evidence="8" type="ORF">AL399_01100</name>
</gene>
<feature type="transmembrane region" description="Helical" evidence="6">
    <location>
        <begin position="156"/>
        <end position="177"/>
    </location>
</feature>
<evidence type="ECO:0000259" key="7">
    <source>
        <dbReference type="Pfam" id="PF10035"/>
    </source>
</evidence>
<name>A0A0Q4B2M4_9BACT</name>
<protein>
    <recommendedName>
        <fullName evidence="7">DUF2179 domain-containing protein</fullName>
    </recommendedName>
</protein>
<feature type="transmembrane region" description="Helical" evidence="6">
    <location>
        <begin position="87"/>
        <end position="104"/>
    </location>
</feature>
<keyword evidence="4 6" id="KW-1133">Transmembrane helix</keyword>